<comment type="caution">
    <text evidence="1">The sequence shown here is derived from an EMBL/GenBank/DDBJ whole genome shotgun (WGS) entry which is preliminary data.</text>
</comment>
<organism evidence="1 2">
    <name type="scientific">Lipomyces kononenkoae</name>
    <name type="common">Yeast</name>
    <dbReference type="NCBI Taxonomy" id="34357"/>
    <lineage>
        <taxon>Eukaryota</taxon>
        <taxon>Fungi</taxon>
        <taxon>Dikarya</taxon>
        <taxon>Ascomycota</taxon>
        <taxon>Saccharomycotina</taxon>
        <taxon>Lipomycetes</taxon>
        <taxon>Lipomycetales</taxon>
        <taxon>Lipomycetaceae</taxon>
        <taxon>Lipomyces</taxon>
    </lineage>
</organism>
<name>A0ACC3T430_LIPKO</name>
<gene>
    <name evidence="1" type="ORF">V1525DRAFT_341102</name>
</gene>
<evidence type="ECO:0000313" key="1">
    <source>
        <dbReference type="EMBL" id="KAK9238652.1"/>
    </source>
</evidence>
<protein>
    <submittedName>
        <fullName evidence="1">Uncharacterized protein</fullName>
    </submittedName>
</protein>
<keyword evidence="2" id="KW-1185">Reference proteome</keyword>
<sequence length="141" mass="15206">MTSQASDILSQLVEVLDSPIGQGPTSQSPATSMATTTKLRHYSKVRLHTPVGRNKVILNSKGKSIWRCKRCSTRESGGTTAISILKLPHDIDVSSVQEARTTSLMQANIEAAIKNARQTPDYKRCCLSSGAIGQLKPAVVE</sequence>
<evidence type="ECO:0000313" key="2">
    <source>
        <dbReference type="Proteomes" id="UP001433508"/>
    </source>
</evidence>
<accession>A0ACC3T430</accession>
<proteinExistence type="predicted"/>
<reference evidence="2" key="1">
    <citation type="journal article" date="2024" name="Front. Bioeng. Biotechnol.">
        <title>Genome-scale model development and genomic sequencing of the oleaginous clade Lipomyces.</title>
        <authorList>
            <person name="Czajka J.J."/>
            <person name="Han Y."/>
            <person name="Kim J."/>
            <person name="Mondo S.J."/>
            <person name="Hofstad B.A."/>
            <person name="Robles A."/>
            <person name="Haridas S."/>
            <person name="Riley R."/>
            <person name="LaButti K."/>
            <person name="Pangilinan J."/>
            <person name="Andreopoulos W."/>
            <person name="Lipzen A."/>
            <person name="Yan J."/>
            <person name="Wang M."/>
            <person name="Ng V."/>
            <person name="Grigoriev I.V."/>
            <person name="Spatafora J.W."/>
            <person name="Magnuson J.K."/>
            <person name="Baker S.E."/>
            <person name="Pomraning K.R."/>
        </authorList>
    </citation>
    <scope>NUCLEOTIDE SEQUENCE [LARGE SCALE GENOMIC DNA]</scope>
    <source>
        <strain evidence="2">CBS 7786</strain>
    </source>
</reference>
<dbReference type="EMBL" id="MU971354">
    <property type="protein sequence ID" value="KAK9238652.1"/>
    <property type="molecule type" value="Genomic_DNA"/>
</dbReference>
<dbReference type="Proteomes" id="UP001433508">
    <property type="component" value="Unassembled WGS sequence"/>
</dbReference>